<dbReference type="AlphaFoldDB" id="A0A4V1AIE2"/>
<protein>
    <submittedName>
        <fullName evidence="3">Metallophosphoesterase</fullName>
    </submittedName>
</protein>
<dbReference type="InterPro" id="IPR004843">
    <property type="entry name" value="Calcineurin-like_PHP"/>
</dbReference>
<dbReference type="SUPFAM" id="SSF56300">
    <property type="entry name" value="Metallo-dependent phosphatases"/>
    <property type="match status" value="1"/>
</dbReference>
<dbReference type="InterPro" id="IPR051158">
    <property type="entry name" value="Metallophosphoesterase_sf"/>
</dbReference>
<dbReference type="KEGG" id="wei:EQG49_01350"/>
<dbReference type="InterPro" id="IPR029052">
    <property type="entry name" value="Metallo-depent_PP-like"/>
</dbReference>
<evidence type="ECO:0000313" key="4">
    <source>
        <dbReference type="Proteomes" id="UP000292886"/>
    </source>
</evidence>
<dbReference type="PANTHER" id="PTHR31302">
    <property type="entry name" value="TRANSMEMBRANE PROTEIN WITH METALLOPHOSPHOESTERASE DOMAIN-RELATED"/>
    <property type="match status" value="1"/>
</dbReference>
<feature type="transmembrane region" description="Helical" evidence="1">
    <location>
        <begin position="38"/>
        <end position="57"/>
    </location>
</feature>
<feature type="transmembrane region" description="Helical" evidence="1">
    <location>
        <begin position="69"/>
        <end position="93"/>
    </location>
</feature>
<proteinExistence type="predicted"/>
<keyword evidence="4" id="KW-1185">Reference proteome</keyword>
<accession>A0A4V1AIE2</accession>
<dbReference type="Pfam" id="PF00149">
    <property type="entry name" value="Metallophos"/>
    <property type="match status" value="1"/>
</dbReference>
<keyword evidence="1" id="KW-1133">Transmembrane helix</keyword>
<keyword evidence="1" id="KW-0472">Membrane</keyword>
<dbReference type="Gene3D" id="3.60.21.10">
    <property type="match status" value="1"/>
</dbReference>
<organism evidence="3 4">
    <name type="scientific">Periweissella cryptocerci</name>
    <dbReference type="NCBI Taxonomy" id="2506420"/>
    <lineage>
        <taxon>Bacteria</taxon>
        <taxon>Bacillati</taxon>
        <taxon>Bacillota</taxon>
        <taxon>Bacilli</taxon>
        <taxon>Lactobacillales</taxon>
        <taxon>Lactobacillaceae</taxon>
        <taxon>Periweissella</taxon>
    </lineage>
</organism>
<dbReference type="PANTHER" id="PTHR31302:SF0">
    <property type="entry name" value="TRANSMEMBRANE PROTEIN WITH METALLOPHOSPHOESTERASE DOMAIN"/>
    <property type="match status" value="1"/>
</dbReference>
<feature type="transmembrane region" description="Helical" evidence="1">
    <location>
        <begin position="113"/>
        <end position="131"/>
    </location>
</feature>
<evidence type="ECO:0000256" key="1">
    <source>
        <dbReference type="SAM" id="Phobius"/>
    </source>
</evidence>
<gene>
    <name evidence="3" type="ORF">EQG49_01350</name>
</gene>
<sequence>MWLLMLIPIAVLVVALTNTGRLLRKWATVWWSQVKRWLFNSIYVVVVLGIVLGFTLFRDPNSAVGRQVVVIFLALLGVLLYLVLFTNLVGLLAWLAQKLIWRQKSQQRQVLKYSGLLAVVITVLVTGYGLIHAQTIEQKDYNVTLTTAQVHAKPLRITLISDLHIGYVTGNQHLARIVKQVNETKPDVILIAGDVFDGNDAALNQPQKTASILRQFKANDGVYASLGNHDSGKDFNLFLQTLAQGNVKLLRDNEQQVADEFILAGRRDSRPIYNDVPKRQMLQTLTRAKNDLPTIVMDHQPSNYHDYDGQTNTLVLSGHTHNGQLWPGNWIVKQMYPAAYGYYRENKKAPQMVVTSGVGTWGPPMRIGSDSEIAVINVNFKQR</sequence>
<dbReference type="OrthoDB" id="9780884at2"/>
<name>A0A4V1AIE2_9LACO</name>
<evidence type="ECO:0000259" key="2">
    <source>
        <dbReference type="Pfam" id="PF00149"/>
    </source>
</evidence>
<dbReference type="RefSeq" id="WP_133362275.1">
    <property type="nucleotide sequence ID" value="NZ_CP037940.1"/>
</dbReference>
<dbReference type="GO" id="GO:0016787">
    <property type="term" value="F:hydrolase activity"/>
    <property type="evidence" value="ECO:0007669"/>
    <property type="project" value="InterPro"/>
</dbReference>
<dbReference type="Proteomes" id="UP000292886">
    <property type="component" value="Chromosome"/>
</dbReference>
<keyword evidence="1" id="KW-0812">Transmembrane</keyword>
<dbReference type="CDD" id="cd07385">
    <property type="entry name" value="MPP_YkuE_C"/>
    <property type="match status" value="1"/>
</dbReference>
<feature type="domain" description="Calcineurin-like phosphoesterase" evidence="2">
    <location>
        <begin position="155"/>
        <end position="322"/>
    </location>
</feature>
<evidence type="ECO:0000313" key="3">
    <source>
        <dbReference type="EMBL" id="QBO35195.1"/>
    </source>
</evidence>
<reference evidence="4" key="1">
    <citation type="submission" date="2019-03" db="EMBL/GenBank/DDBJ databases">
        <title>Weissella sp. 26KH-42 Genome sequencing.</title>
        <authorList>
            <person name="Heo J."/>
            <person name="Kim S.-J."/>
            <person name="Kim J.-S."/>
            <person name="Hong S.-B."/>
            <person name="Kwon S.-W."/>
        </authorList>
    </citation>
    <scope>NUCLEOTIDE SEQUENCE [LARGE SCALE GENOMIC DNA]</scope>
    <source>
        <strain evidence="4">26KH-42</strain>
    </source>
</reference>
<dbReference type="EMBL" id="CP037940">
    <property type="protein sequence ID" value="QBO35195.1"/>
    <property type="molecule type" value="Genomic_DNA"/>
</dbReference>